<evidence type="ECO:0000313" key="2">
    <source>
        <dbReference type="Proteomes" id="UP000023152"/>
    </source>
</evidence>
<accession>X6N0Z9</accession>
<dbReference type="Proteomes" id="UP000023152">
    <property type="component" value="Unassembled WGS sequence"/>
</dbReference>
<sequence>MLLPLFQNGVEQPAKNIEKSETRTTEDWKDVEHDGQDKKHLIYNPLLDQIKTTNKTLAELNEILPNLKRIVFVDFLLKEELLKEFLIIAEPWIRSRNILLYFPKIDAKDIRNLAIGTTEDDNNDDKQHQNDNSNIVSIANANANINTNAHAHAHANATTLANANGTNINDNNLDANQLDGNSNGSTLANAKKSAKDKKDNKFLSAMTSTAFEWSHWKDHLKPVRLSVHRWKESSHYLLYLRATAWKMWWLRDIQLKNEVFFNLVH</sequence>
<protein>
    <submittedName>
        <fullName evidence="1">Uncharacterized protein</fullName>
    </submittedName>
</protein>
<proteinExistence type="predicted"/>
<keyword evidence="2" id="KW-1185">Reference proteome</keyword>
<gene>
    <name evidence="1" type="ORF">RFI_18239</name>
</gene>
<organism evidence="1 2">
    <name type="scientific">Reticulomyxa filosa</name>
    <dbReference type="NCBI Taxonomy" id="46433"/>
    <lineage>
        <taxon>Eukaryota</taxon>
        <taxon>Sar</taxon>
        <taxon>Rhizaria</taxon>
        <taxon>Retaria</taxon>
        <taxon>Foraminifera</taxon>
        <taxon>Monothalamids</taxon>
        <taxon>Reticulomyxidae</taxon>
        <taxon>Reticulomyxa</taxon>
    </lineage>
</organism>
<name>X6N0Z9_RETFI</name>
<dbReference type="AlphaFoldDB" id="X6N0Z9"/>
<dbReference type="EMBL" id="ASPP01014167">
    <property type="protein sequence ID" value="ETO19002.1"/>
    <property type="molecule type" value="Genomic_DNA"/>
</dbReference>
<comment type="caution">
    <text evidence="1">The sequence shown here is derived from an EMBL/GenBank/DDBJ whole genome shotgun (WGS) entry which is preliminary data.</text>
</comment>
<reference evidence="1 2" key="1">
    <citation type="journal article" date="2013" name="Curr. Biol.">
        <title>The Genome of the Foraminiferan Reticulomyxa filosa.</title>
        <authorList>
            <person name="Glockner G."/>
            <person name="Hulsmann N."/>
            <person name="Schleicher M."/>
            <person name="Noegel A.A."/>
            <person name="Eichinger L."/>
            <person name="Gallinger C."/>
            <person name="Pawlowski J."/>
            <person name="Sierra R."/>
            <person name="Euteneuer U."/>
            <person name="Pillet L."/>
            <person name="Moustafa A."/>
            <person name="Platzer M."/>
            <person name="Groth M."/>
            <person name="Szafranski K."/>
            <person name="Schliwa M."/>
        </authorList>
    </citation>
    <scope>NUCLEOTIDE SEQUENCE [LARGE SCALE GENOMIC DNA]</scope>
</reference>
<evidence type="ECO:0000313" key="1">
    <source>
        <dbReference type="EMBL" id="ETO19002.1"/>
    </source>
</evidence>